<dbReference type="InterPro" id="IPR013320">
    <property type="entry name" value="ConA-like_dom_sf"/>
</dbReference>
<dbReference type="GO" id="GO:0030245">
    <property type="term" value="P:cellulose catabolic process"/>
    <property type="evidence" value="ECO:0007669"/>
    <property type="project" value="UniProtKB-KW"/>
</dbReference>
<dbReference type="InterPro" id="IPR001722">
    <property type="entry name" value="Glyco_hydro_7"/>
</dbReference>
<feature type="chain" id="PRO_5021399377" description="Glucanase" evidence="11">
    <location>
        <begin position="23"/>
        <end position="459"/>
    </location>
</feature>
<dbReference type="Pfam" id="PF00840">
    <property type="entry name" value="Glyco_hydro_7"/>
    <property type="match status" value="1"/>
</dbReference>
<evidence type="ECO:0000256" key="11">
    <source>
        <dbReference type="SAM" id="SignalP"/>
    </source>
</evidence>
<protein>
    <recommendedName>
        <fullName evidence="9">Glucanase</fullName>
        <ecNumber evidence="9">3.2.1.-</ecNumber>
    </recommendedName>
</protein>
<keyword evidence="7 9" id="KW-0326">Glycosidase</keyword>
<name>A0A507B7R9_9PEZI</name>
<gene>
    <name evidence="12" type="ORF">E0L32_000857</name>
</gene>
<dbReference type="SUPFAM" id="SSF49899">
    <property type="entry name" value="Concanavalin A-like lectins/glucanases"/>
    <property type="match status" value="1"/>
</dbReference>
<feature type="compositionally biased region" description="Polar residues" evidence="10">
    <location>
        <begin position="438"/>
        <end position="459"/>
    </location>
</feature>
<keyword evidence="6" id="KW-0119">Carbohydrate metabolism</keyword>
<evidence type="ECO:0000256" key="6">
    <source>
        <dbReference type="ARBA" id="ARBA00023277"/>
    </source>
</evidence>
<dbReference type="InParanoid" id="A0A507B7R9"/>
<evidence type="ECO:0000256" key="5">
    <source>
        <dbReference type="ARBA" id="ARBA00023001"/>
    </source>
</evidence>
<evidence type="ECO:0000256" key="8">
    <source>
        <dbReference type="ARBA" id="ARBA00023326"/>
    </source>
</evidence>
<dbReference type="Proteomes" id="UP000319257">
    <property type="component" value="Unassembled WGS sequence"/>
</dbReference>
<dbReference type="CDD" id="cd07999">
    <property type="entry name" value="GH7_CBH_EG"/>
    <property type="match status" value="1"/>
</dbReference>
<dbReference type="PANTHER" id="PTHR33753:SF2">
    <property type="entry name" value="GLYCOSIDE HYDROLASE FAMILY 7 PROTEIN"/>
    <property type="match status" value="1"/>
</dbReference>
<comment type="caution">
    <text evidence="12">The sequence shown here is derived from an EMBL/GenBank/DDBJ whole genome shotgun (WGS) entry which is preliminary data.</text>
</comment>
<dbReference type="Gene3D" id="2.70.100.10">
    <property type="entry name" value="Glycoside hydrolase, family 7, domain"/>
    <property type="match status" value="1"/>
</dbReference>
<keyword evidence="8 9" id="KW-0624">Polysaccharide degradation</keyword>
<comment type="catalytic activity">
    <reaction evidence="1">
        <text>Hydrolysis of (1-&gt;4)-beta-D-glucosidic linkages in cellulose and cellotetraose, releasing cellobiose from the non-reducing ends of the chains.</text>
        <dbReference type="EC" id="3.2.1.91"/>
    </reaction>
</comment>
<accession>A0A507B7R9</accession>
<dbReference type="RefSeq" id="XP_030994391.1">
    <property type="nucleotide sequence ID" value="XM_031143449.1"/>
</dbReference>
<evidence type="ECO:0000313" key="13">
    <source>
        <dbReference type="Proteomes" id="UP000319257"/>
    </source>
</evidence>
<evidence type="ECO:0000256" key="7">
    <source>
        <dbReference type="ARBA" id="ARBA00023295"/>
    </source>
</evidence>
<dbReference type="STRING" id="1093900.A0A507B7R9"/>
<proteinExistence type="inferred from homology"/>
<evidence type="ECO:0000256" key="2">
    <source>
        <dbReference type="ARBA" id="ARBA00006044"/>
    </source>
</evidence>
<keyword evidence="5 9" id="KW-0136">Cellulose degradation</keyword>
<evidence type="ECO:0000256" key="9">
    <source>
        <dbReference type="RuleBase" id="RU361164"/>
    </source>
</evidence>
<dbReference type="AlphaFoldDB" id="A0A507B7R9"/>
<dbReference type="PRINTS" id="PR00734">
    <property type="entry name" value="GLHYDRLASE7"/>
</dbReference>
<dbReference type="EC" id="3.2.1.-" evidence="9"/>
<keyword evidence="4 9" id="KW-0378">Hydrolase</keyword>
<comment type="similarity">
    <text evidence="2 9">Belongs to the glycosyl hydrolase 7 (cellulase C) family.</text>
</comment>
<evidence type="ECO:0000313" key="12">
    <source>
        <dbReference type="EMBL" id="TPX12680.1"/>
    </source>
</evidence>
<dbReference type="FunFam" id="2.70.100.10:FF:000001">
    <property type="entry name" value="Glucanase"/>
    <property type="match status" value="1"/>
</dbReference>
<dbReference type="GO" id="GO:0016162">
    <property type="term" value="F:cellulose 1,4-beta-cellobiosidase activity"/>
    <property type="evidence" value="ECO:0007669"/>
    <property type="project" value="UniProtKB-EC"/>
</dbReference>
<evidence type="ECO:0000256" key="10">
    <source>
        <dbReference type="SAM" id="MobiDB-lite"/>
    </source>
</evidence>
<organism evidence="12 13">
    <name type="scientific">Thyridium curvatum</name>
    <dbReference type="NCBI Taxonomy" id="1093900"/>
    <lineage>
        <taxon>Eukaryota</taxon>
        <taxon>Fungi</taxon>
        <taxon>Dikarya</taxon>
        <taxon>Ascomycota</taxon>
        <taxon>Pezizomycotina</taxon>
        <taxon>Sordariomycetes</taxon>
        <taxon>Sordariomycetidae</taxon>
        <taxon>Thyridiales</taxon>
        <taxon>Thyridiaceae</taxon>
        <taxon>Thyridium</taxon>
    </lineage>
</organism>
<feature type="region of interest" description="Disordered" evidence="10">
    <location>
        <begin position="410"/>
        <end position="459"/>
    </location>
</feature>
<keyword evidence="13" id="KW-1185">Reference proteome</keyword>
<dbReference type="InterPro" id="IPR037019">
    <property type="entry name" value="Glyco_hydro_7_sf"/>
</dbReference>
<dbReference type="PANTHER" id="PTHR33753">
    <property type="entry name" value="1,4-BETA-D-GLUCAN CELLOBIOHYDROLASE B"/>
    <property type="match status" value="1"/>
</dbReference>
<sequence>MYTNVATALSALLASTASLAAAQGVGTQQTETHPKITWQKCTGKGSCQNQNGEIVIDANWRWVHDKNGYTNCYTDNKWNSTICSDNAKCASSCVVDGADYQATYGASTSGNALTLKFVTKGSYATNIGSRMYLMASASKYAMFTLLGNEFAFDVDLSKLPCGLNGAVYFVSMDEDGGMSKYSTNKAGAKYGTGYCDSQCPRDLKFINGKANVEGWKPSSNDPNAGVGGMGSCCAEMDIWEANSMSMAYTPHPCQNAAQHMCSGDDCGGTYSATRFAGDCDPDGCDFNPYRMGAHDFYGKGKTVDTSKKFSIITQFLASGGSLTEIKQFYVQGGKKIELPSANWPGLTGNSLTPDFCKKQKEVFGDKDRFSDMGGFDNMGKALAKGMVLVLSLWDDHYANMLWLDSTYPTDASPDEPGKGRGTCDTSSGAPKDVEGNHGDSTVIYSNIKTGPIDSTYSAS</sequence>
<feature type="signal peptide" evidence="11">
    <location>
        <begin position="1"/>
        <end position="22"/>
    </location>
</feature>
<dbReference type="OrthoDB" id="412382at2759"/>
<evidence type="ECO:0000256" key="4">
    <source>
        <dbReference type="ARBA" id="ARBA00022801"/>
    </source>
</evidence>
<reference evidence="12 13" key="1">
    <citation type="submission" date="2019-06" db="EMBL/GenBank/DDBJ databases">
        <title>Draft genome sequence of the filamentous fungus Phialemoniopsis curvata isolated from diesel fuel.</title>
        <authorList>
            <person name="Varaljay V.A."/>
            <person name="Lyon W.J."/>
            <person name="Crouch A.L."/>
            <person name="Drake C.E."/>
            <person name="Hollomon J.M."/>
            <person name="Nadeau L.J."/>
            <person name="Nunn H.S."/>
            <person name="Stevenson B.S."/>
            <person name="Bojanowski C.L."/>
            <person name="Crookes-Goodson W.J."/>
        </authorList>
    </citation>
    <scope>NUCLEOTIDE SEQUENCE [LARGE SCALE GENOMIC DNA]</scope>
    <source>
        <strain evidence="12 13">D216</strain>
    </source>
</reference>
<evidence type="ECO:0000256" key="3">
    <source>
        <dbReference type="ARBA" id="ARBA00022729"/>
    </source>
</evidence>
<evidence type="ECO:0000256" key="1">
    <source>
        <dbReference type="ARBA" id="ARBA00001641"/>
    </source>
</evidence>
<keyword evidence="3 11" id="KW-0732">Signal</keyword>
<dbReference type="GeneID" id="41968304"/>
<dbReference type="EMBL" id="SKBQ01000003">
    <property type="protein sequence ID" value="TPX12680.1"/>
    <property type="molecule type" value="Genomic_DNA"/>
</dbReference>